<protein>
    <submittedName>
        <fullName evidence="2">Uncharacterized protein</fullName>
    </submittedName>
</protein>
<evidence type="ECO:0000313" key="3">
    <source>
        <dbReference type="Proteomes" id="UP001231915"/>
    </source>
</evidence>
<keyword evidence="1" id="KW-0732">Signal</keyword>
<accession>A0ABT7EH17</accession>
<evidence type="ECO:0000256" key="1">
    <source>
        <dbReference type="SAM" id="SignalP"/>
    </source>
</evidence>
<reference evidence="2 3" key="1">
    <citation type="submission" date="2023-05" db="EMBL/GenBank/DDBJ databases">
        <title>Pseudoalteromonas ardens sp. nov., Pseudoalteromonas obscura sp. nov., and Pseudoalteromonas umbrosa sp. nov., isolated from the coral Montipora capitata.</title>
        <authorList>
            <person name="Thomas E.M."/>
            <person name="Smith E.M."/>
            <person name="Papke E."/>
            <person name="Shlafstein M.D."/>
            <person name="Oline D.K."/>
            <person name="Videau P."/>
            <person name="Saw J.H."/>
            <person name="Strangman W.K."/>
            <person name="Ushijima B."/>
        </authorList>
    </citation>
    <scope>NUCLEOTIDE SEQUENCE [LARGE SCALE GENOMIC DNA]</scope>
    <source>
        <strain evidence="2 3">P94</strain>
    </source>
</reference>
<organism evidence="2 3">
    <name type="scientific">Pseudoalteromonas obscura</name>
    <dbReference type="NCBI Taxonomy" id="3048491"/>
    <lineage>
        <taxon>Bacteria</taxon>
        <taxon>Pseudomonadati</taxon>
        <taxon>Pseudomonadota</taxon>
        <taxon>Gammaproteobacteria</taxon>
        <taxon>Alteromonadales</taxon>
        <taxon>Pseudoalteromonadaceae</taxon>
        <taxon>Pseudoalteromonas</taxon>
    </lineage>
</organism>
<name>A0ABT7EH17_9GAMM</name>
<feature type="chain" id="PRO_5045604947" evidence="1">
    <location>
        <begin position="23"/>
        <end position="75"/>
    </location>
</feature>
<keyword evidence="3" id="KW-1185">Reference proteome</keyword>
<comment type="caution">
    <text evidence="2">The sequence shown here is derived from an EMBL/GenBank/DDBJ whole genome shotgun (WGS) entry which is preliminary data.</text>
</comment>
<dbReference type="EMBL" id="JASJUT010000002">
    <property type="protein sequence ID" value="MDK2594335.1"/>
    <property type="molecule type" value="Genomic_DNA"/>
</dbReference>
<sequence>MHKLLQGTVLAGLLMASGQALAWSSSDPSFNDNCRWQLVKVHRYTGFYGEEYRAIGSCKYQNKFLNYRNSYIHYW</sequence>
<proteinExistence type="predicted"/>
<dbReference type="RefSeq" id="WP_023398741.1">
    <property type="nucleotide sequence ID" value="NZ_JASJUT010000002.1"/>
</dbReference>
<dbReference type="Proteomes" id="UP001231915">
    <property type="component" value="Unassembled WGS sequence"/>
</dbReference>
<gene>
    <name evidence="2" type="ORF">QNM18_04555</name>
</gene>
<feature type="signal peptide" evidence="1">
    <location>
        <begin position="1"/>
        <end position="22"/>
    </location>
</feature>
<evidence type="ECO:0000313" key="2">
    <source>
        <dbReference type="EMBL" id="MDK2594335.1"/>
    </source>
</evidence>
<dbReference type="GeneID" id="29920292"/>